<keyword evidence="5" id="KW-1185">Reference proteome</keyword>
<evidence type="ECO:0000256" key="1">
    <source>
        <dbReference type="ARBA" id="ARBA00022737"/>
    </source>
</evidence>
<dbReference type="EMBL" id="BAAADE010000005">
    <property type="protein sequence ID" value="GAA0608625.1"/>
    <property type="molecule type" value="Genomic_DNA"/>
</dbReference>
<evidence type="ECO:0000256" key="3">
    <source>
        <dbReference type="PROSITE-ProRule" id="PRU00339"/>
    </source>
</evidence>
<sequence length="210" mass="23288">MPSAWAQDGLQPMPEPLPEALQQALQEAASEVEKAEPEAKAPVEAAVKLTPEERLDKLFAELLKTSNEVKARRIAAQISGIWAQSGSATVDLLLGWSYDAMSQKKYAVAIDFLDEAVALAPENAESWNRRAALHVLNSEYNRAIYDINRALELEPRHFGALTGLAGILQERGHKASALKVYERILTLYPMMREAQRQVQALSEELSDIHT</sequence>
<evidence type="ECO:0000256" key="2">
    <source>
        <dbReference type="ARBA" id="ARBA00022803"/>
    </source>
</evidence>
<evidence type="ECO:0000313" key="4">
    <source>
        <dbReference type="EMBL" id="GAA0608625.1"/>
    </source>
</evidence>
<evidence type="ECO:0008006" key="6">
    <source>
        <dbReference type="Google" id="ProtNLM"/>
    </source>
</evidence>
<dbReference type="InterPro" id="IPR047150">
    <property type="entry name" value="SGT"/>
</dbReference>
<protein>
    <recommendedName>
        <fullName evidence="6">Tetratricopeptide repeat protein</fullName>
    </recommendedName>
</protein>
<organism evidence="4 5">
    <name type="scientific">Paenochrobactrum glaciei</name>
    <dbReference type="NCBI Taxonomy" id="486407"/>
    <lineage>
        <taxon>Bacteria</taxon>
        <taxon>Pseudomonadati</taxon>
        <taxon>Pseudomonadota</taxon>
        <taxon>Alphaproteobacteria</taxon>
        <taxon>Hyphomicrobiales</taxon>
        <taxon>Brucellaceae</taxon>
        <taxon>Paenochrobactrum</taxon>
    </lineage>
</organism>
<proteinExistence type="predicted"/>
<dbReference type="PANTHER" id="PTHR45831:SF2">
    <property type="entry name" value="LD24721P"/>
    <property type="match status" value="1"/>
</dbReference>
<dbReference type="PANTHER" id="PTHR45831">
    <property type="entry name" value="LD24721P"/>
    <property type="match status" value="1"/>
</dbReference>
<reference evidence="5" key="1">
    <citation type="journal article" date="2019" name="Int. J. Syst. Evol. Microbiol.">
        <title>The Global Catalogue of Microorganisms (GCM) 10K type strain sequencing project: providing services to taxonomists for standard genome sequencing and annotation.</title>
        <authorList>
            <consortium name="The Broad Institute Genomics Platform"/>
            <consortium name="The Broad Institute Genome Sequencing Center for Infectious Disease"/>
            <person name="Wu L."/>
            <person name="Ma J."/>
        </authorList>
    </citation>
    <scope>NUCLEOTIDE SEQUENCE [LARGE SCALE GENOMIC DNA]</scope>
    <source>
        <strain evidence="5">JCM 15115</strain>
    </source>
</reference>
<comment type="caution">
    <text evidence="4">The sequence shown here is derived from an EMBL/GenBank/DDBJ whole genome shotgun (WGS) entry which is preliminary data.</text>
</comment>
<feature type="repeat" description="TPR" evidence="3">
    <location>
        <begin position="124"/>
        <end position="157"/>
    </location>
</feature>
<keyword evidence="1" id="KW-0677">Repeat</keyword>
<dbReference type="Proteomes" id="UP001424441">
    <property type="component" value="Unassembled WGS sequence"/>
</dbReference>
<dbReference type="SUPFAM" id="SSF48452">
    <property type="entry name" value="TPR-like"/>
    <property type="match status" value="1"/>
</dbReference>
<evidence type="ECO:0000313" key="5">
    <source>
        <dbReference type="Proteomes" id="UP001424441"/>
    </source>
</evidence>
<dbReference type="PROSITE" id="PS50005">
    <property type="entry name" value="TPR"/>
    <property type="match status" value="1"/>
</dbReference>
<accession>A0ABP3RJY0</accession>
<dbReference type="Gene3D" id="1.25.40.10">
    <property type="entry name" value="Tetratricopeptide repeat domain"/>
    <property type="match status" value="1"/>
</dbReference>
<name>A0ABP3RJY0_9HYPH</name>
<keyword evidence="2 3" id="KW-0802">TPR repeat</keyword>
<gene>
    <name evidence="4" type="ORF">GCM10008943_25270</name>
</gene>
<dbReference type="SMART" id="SM00028">
    <property type="entry name" value="TPR"/>
    <property type="match status" value="3"/>
</dbReference>
<dbReference type="InterPro" id="IPR019734">
    <property type="entry name" value="TPR_rpt"/>
</dbReference>
<dbReference type="InterPro" id="IPR011990">
    <property type="entry name" value="TPR-like_helical_dom_sf"/>
</dbReference>